<dbReference type="STRING" id="1798665.A2942_03320"/>
<gene>
    <name evidence="1" type="ORF">A2942_03320</name>
</gene>
<dbReference type="Proteomes" id="UP000178534">
    <property type="component" value="Unassembled WGS sequence"/>
</dbReference>
<comment type="caution">
    <text evidence="1">The sequence shown here is derived from an EMBL/GenBank/DDBJ whole genome shotgun (WGS) entry which is preliminary data.</text>
</comment>
<protein>
    <submittedName>
        <fullName evidence="1">Uncharacterized protein</fullName>
    </submittedName>
</protein>
<accession>A0A1G2DH33</accession>
<sequence length="65" mass="7468">MINTNHAIQKKGDPVKNTEHVYAEINKEVAKLMTDADKIVFGPTPDFEYKVPLEDFKKSLQEKPH</sequence>
<evidence type="ECO:0000313" key="2">
    <source>
        <dbReference type="Proteomes" id="UP000178534"/>
    </source>
</evidence>
<proteinExistence type="predicted"/>
<evidence type="ECO:0000313" key="1">
    <source>
        <dbReference type="EMBL" id="OGZ12984.1"/>
    </source>
</evidence>
<organism evidence="1 2">
    <name type="scientific">Candidatus Lloydbacteria bacterium RIFCSPLOWO2_01_FULL_50_20</name>
    <dbReference type="NCBI Taxonomy" id="1798665"/>
    <lineage>
        <taxon>Bacteria</taxon>
        <taxon>Candidatus Lloydiibacteriota</taxon>
    </lineage>
</organism>
<reference evidence="1 2" key="1">
    <citation type="journal article" date="2016" name="Nat. Commun.">
        <title>Thousands of microbial genomes shed light on interconnected biogeochemical processes in an aquifer system.</title>
        <authorList>
            <person name="Anantharaman K."/>
            <person name="Brown C.T."/>
            <person name="Hug L.A."/>
            <person name="Sharon I."/>
            <person name="Castelle C.J."/>
            <person name="Probst A.J."/>
            <person name="Thomas B.C."/>
            <person name="Singh A."/>
            <person name="Wilkins M.J."/>
            <person name="Karaoz U."/>
            <person name="Brodie E.L."/>
            <person name="Williams K.H."/>
            <person name="Hubbard S.S."/>
            <person name="Banfield J.F."/>
        </authorList>
    </citation>
    <scope>NUCLEOTIDE SEQUENCE [LARGE SCALE GENOMIC DNA]</scope>
</reference>
<dbReference type="EMBL" id="MHLP01000014">
    <property type="protein sequence ID" value="OGZ12984.1"/>
    <property type="molecule type" value="Genomic_DNA"/>
</dbReference>
<name>A0A1G2DH33_9BACT</name>
<dbReference type="AlphaFoldDB" id="A0A1G2DH33"/>